<evidence type="ECO:0000256" key="6">
    <source>
        <dbReference type="ARBA" id="ARBA00022989"/>
    </source>
</evidence>
<dbReference type="Pfam" id="PF01594">
    <property type="entry name" value="AI-2E_transport"/>
    <property type="match status" value="1"/>
</dbReference>
<evidence type="ECO:0000313" key="11">
    <source>
        <dbReference type="Proteomes" id="UP001170379"/>
    </source>
</evidence>
<feature type="transmembrane region" description="Helical" evidence="9">
    <location>
        <begin position="251"/>
        <end position="274"/>
    </location>
</feature>
<feature type="transmembrane region" description="Helical" evidence="9">
    <location>
        <begin position="108"/>
        <end position="133"/>
    </location>
</feature>
<evidence type="ECO:0000256" key="9">
    <source>
        <dbReference type="SAM" id="Phobius"/>
    </source>
</evidence>
<feature type="transmembrane region" description="Helical" evidence="9">
    <location>
        <begin position="280"/>
        <end position="302"/>
    </location>
</feature>
<dbReference type="InterPro" id="IPR002549">
    <property type="entry name" value="AI-2E-like"/>
</dbReference>
<evidence type="ECO:0000256" key="8">
    <source>
        <dbReference type="SAM" id="MobiDB-lite"/>
    </source>
</evidence>
<evidence type="ECO:0000256" key="5">
    <source>
        <dbReference type="ARBA" id="ARBA00022692"/>
    </source>
</evidence>
<reference evidence="10" key="2">
    <citation type="journal article" date="2022" name="Sci. Rep.">
        <title>In silico prediction of the enzymes involved in the degradation of the herbicide molinate by Gulosibacter molinativorax ON4T.</title>
        <authorList>
            <person name="Lopes A.R."/>
            <person name="Bunin E."/>
            <person name="Viana A.T."/>
            <person name="Froufe H."/>
            <person name="Munoz-Merida A."/>
            <person name="Pinho D."/>
            <person name="Figueiredo J."/>
            <person name="Barroso C."/>
            <person name="Vaz-Moreira I."/>
            <person name="Bellanger X."/>
            <person name="Egas C."/>
            <person name="Nunes O.C."/>
        </authorList>
    </citation>
    <scope>NUCLEOTIDE SEQUENCE</scope>
    <source>
        <strain evidence="10">ON4</strain>
    </source>
</reference>
<dbReference type="RefSeq" id="WP_084147621.1">
    <property type="nucleotide sequence ID" value="NZ_CP028426.1"/>
</dbReference>
<proteinExistence type="inferred from homology"/>
<name>A0ABT7CB46_9MICO</name>
<organism evidence="10 11">
    <name type="scientific">Gulosibacter molinativorax</name>
    <dbReference type="NCBI Taxonomy" id="256821"/>
    <lineage>
        <taxon>Bacteria</taxon>
        <taxon>Bacillati</taxon>
        <taxon>Actinomycetota</taxon>
        <taxon>Actinomycetes</taxon>
        <taxon>Micrococcales</taxon>
        <taxon>Microbacteriaceae</taxon>
        <taxon>Gulosibacter</taxon>
    </lineage>
</organism>
<comment type="similarity">
    <text evidence="2">Belongs to the autoinducer-2 exporter (AI-2E) (TC 2.A.86) family.</text>
</comment>
<dbReference type="Proteomes" id="UP001170379">
    <property type="component" value="Unassembled WGS sequence"/>
</dbReference>
<dbReference type="EMBL" id="PXVD01000024">
    <property type="protein sequence ID" value="MDJ1372364.1"/>
    <property type="molecule type" value="Genomic_DNA"/>
</dbReference>
<evidence type="ECO:0000256" key="4">
    <source>
        <dbReference type="ARBA" id="ARBA00022475"/>
    </source>
</evidence>
<comment type="subcellular location">
    <subcellularLocation>
        <location evidence="1">Cell membrane</location>
        <topology evidence="1">Multi-pass membrane protein</topology>
    </subcellularLocation>
</comment>
<keyword evidence="5 9" id="KW-0812">Transmembrane</keyword>
<reference evidence="10" key="1">
    <citation type="submission" date="2018-03" db="EMBL/GenBank/DDBJ databases">
        <authorList>
            <person name="Nunes O.C."/>
            <person name="Lopes A.R."/>
            <person name="Froufe H."/>
            <person name="Munoz-Merida A."/>
            <person name="Barroso C."/>
            <person name="Egas C."/>
        </authorList>
    </citation>
    <scope>NUCLEOTIDE SEQUENCE</scope>
    <source>
        <strain evidence="10">ON4</strain>
    </source>
</reference>
<evidence type="ECO:0000256" key="3">
    <source>
        <dbReference type="ARBA" id="ARBA00022448"/>
    </source>
</evidence>
<protein>
    <submittedName>
        <fullName evidence="10">AI-2E family transporter</fullName>
    </submittedName>
</protein>
<keyword evidence="7 9" id="KW-0472">Membrane</keyword>
<feature type="transmembrane region" description="Helical" evidence="9">
    <location>
        <begin position="78"/>
        <end position="96"/>
    </location>
</feature>
<feature type="transmembrane region" description="Helical" evidence="9">
    <location>
        <begin position="349"/>
        <end position="380"/>
    </location>
</feature>
<feature type="transmembrane region" description="Helical" evidence="9">
    <location>
        <begin position="191"/>
        <end position="215"/>
    </location>
</feature>
<evidence type="ECO:0000256" key="7">
    <source>
        <dbReference type="ARBA" id="ARBA00023136"/>
    </source>
</evidence>
<keyword evidence="4" id="KW-1003">Cell membrane</keyword>
<feature type="transmembrane region" description="Helical" evidence="9">
    <location>
        <begin position="309"/>
        <end position="329"/>
    </location>
</feature>
<dbReference type="PANTHER" id="PTHR21716:SF53">
    <property type="entry name" value="PERMEASE PERM-RELATED"/>
    <property type="match status" value="1"/>
</dbReference>
<gene>
    <name evidence="10" type="ORF">C7K25_13460</name>
</gene>
<evidence type="ECO:0000313" key="10">
    <source>
        <dbReference type="EMBL" id="MDJ1372364.1"/>
    </source>
</evidence>
<keyword evidence="11" id="KW-1185">Reference proteome</keyword>
<evidence type="ECO:0000256" key="2">
    <source>
        <dbReference type="ARBA" id="ARBA00009773"/>
    </source>
</evidence>
<evidence type="ECO:0000256" key="1">
    <source>
        <dbReference type="ARBA" id="ARBA00004651"/>
    </source>
</evidence>
<keyword evidence="3" id="KW-0813">Transport</keyword>
<sequence>MTDLNGAAAADSRNGNERGAEAGTRTASEASREPLPRRKPTNFIATVVARPLSAGFALTIGGLLAILLALAISDLSSILISTALALFIALGLDPVVKMIQRWGASRQWAIVIVSATVVLVFLLIVGLLAPVIAGQIVSFIRDLPKIIADFMNSPTYAWLTENLGDGITSLVQQVQDFVLNPGTLATIGGGVLQVGAGVIGGASTAIIVFVLTLYFTASLDAMKRGFVRLTPAYSRERVADLTERITDSVGAYIKGMVILAFFNAVITAILYTVLGLPFPPLMAVAAFFITIIPLIGTVAFWVIGTGLALFADPTGALIFAIVYLIYMQIEAYVLTPRVMNRAISVPGSLVVIGALVGGTLLGFLGALVAIPVTASILLIINEVVIPQQDAKTEPEYG</sequence>
<keyword evidence="6 9" id="KW-1133">Transmembrane helix</keyword>
<feature type="transmembrane region" description="Helical" evidence="9">
    <location>
        <begin position="47"/>
        <end position="72"/>
    </location>
</feature>
<comment type="caution">
    <text evidence="10">The sequence shown here is derived from an EMBL/GenBank/DDBJ whole genome shotgun (WGS) entry which is preliminary data.</text>
</comment>
<dbReference type="PANTHER" id="PTHR21716">
    <property type="entry name" value="TRANSMEMBRANE PROTEIN"/>
    <property type="match status" value="1"/>
</dbReference>
<feature type="region of interest" description="Disordered" evidence="8">
    <location>
        <begin position="1"/>
        <end position="36"/>
    </location>
</feature>
<accession>A0ABT7CB46</accession>